<evidence type="ECO:0000313" key="1">
    <source>
        <dbReference type="EMBL" id="CAB4690543.1"/>
    </source>
</evidence>
<reference evidence="1" key="1">
    <citation type="submission" date="2020-05" db="EMBL/GenBank/DDBJ databases">
        <authorList>
            <person name="Chiriac C."/>
            <person name="Salcher M."/>
            <person name="Ghai R."/>
            <person name="Kavagutti S V."/>
        </authorList>
    </citation>
    <scope>NUCLEOTIDE SEQUENCE</scope>
</reference>
<name>A0A6J6P1S6_9ZZZZ</name>
<gene>
    <name evidence="1" type="ORF">UFOPK2598_00013</name>
</gene>
<dbReference type="AlphaFoldDB" id="A0A6J6P1S6"/>
<dbReference type="PROSITE" id="PS51257">
    <property type="entry name" value="PROKAR_LIPOPROTEIN"/>
    <property type="match status" value="1"/>
</dbReference>
<proteinExistence type="predicted"/>
<organism evidence="1">
    <name type="scientific">freshwater metagenome</name>
    <dbReference type="NCBI Taxonomy" id="449393"/>
    <lineage>
        <taxon>unclassified sequences</taxon>
        <taxon>metagenomes</taxon>
        <taxon>ecological metagenomes</taxon>
    </lineage>
</organism>
<protein>
    <submittedName>
        <fullName evidence="1">Unannotated protein</fullName>
    </submittedName>
</protein>
<dbReference type="EMBL" id="CAEZXV010000001">
    <property type="protein sequence ID" value="CAB4690543.1"/>
    <property type="molecule type" value="Genomic_DNA"/>
</dbReference>
<sequence>MRALPKRFAIASLLACSLFVLTSCSQSQIYAADKSSGVYVAIPNGWHKISSADLGKAESKSTAPGAAERLANVIWQEAYTTSIKTTPASALNLSSPDGAVVYVRVRDLNYDDMNSISYNALRDLILPLSTWLSDPTKANSKFVLHDDYERVEKIARGVRTIFTFADPNGISETVDQTSLVSDDRSRIYILIVRAPTNYFKKHAKVLQAIGDSFTVRGNK</sequence>
<accession>A0A6J6P1S6</accession>